<reference evidence="20" key="1">
    <citation type="submission" date="2020-03" db="EMBL/GenBank/DDBJ databases">
        <title>Draft Genome Sequence of Cylindrodendrum hubeiense.</title>
        <authorList>
            <person name="Buettner E."/>
            <person name="Kellner H."/>
        </authorList>
    </citation>
    <scope>NUCLEOTIDE SEQUENCE</scope>
    <source>
        <strain evidence="20">IHI 201604</strain>
    </source>
</reference>
<feature type="domain" description="EH" evidence="18">
    <location>
        <begin position="318"/>
        <end position="379"/>
    </location>
</feature>
<dbReference type="Pfam" id="PF00004">
    <property type="entry name" value="AAA"/>
    <property type="match status" value="1"/>
</dbReference>
<keyword evidence="12" id="KW-0067">ATP-binding</keyword>
<dbReference type="Pfam" id="PF12763">
    <property type="entry name" value="EH"/>
    <property type="match status" value="1"/>
</dbReference>
<dbReference type="InterPro" id="IPR043145">
    <property type="entry name" value="Znf_ZZ_sf"/>
</dbReference>
<dbReference type="GO" id="GO:0030479">
    <property type="term" value="C:actin cortical patch"/>
    <property type="evidence" value="ECO:0007669"/>
    <property type="project" value="UniProtKB-SubCell"/>
</dbReference>
<organism evidence="20 21">
    <name type="scientific">Cylindrodendrum hubeiense</name>
    <dbReference type="NCBI Taxonomy" id="595255"/>
    <lineage>
        <taxon>Eukaryota</taxon>
        <taxon>Fungi</taxon>
        <taxon>Dikarya</taxon>
        <taxon>Ascomycota</taxon>
        <taxon>Pezizomycotina</taxon>
        <taxon>Sordariomycetes</taxon>
        <taxon>Hypocreomycetidae</taxon>
        <taxon>Hypocreales</taxon>
        <taxon>Nectriaceae</taxon>
        <taxon>Cylindrodendrum</taxon>
    </lineage>
</organism>
<keyword evidence="9" id="KW-0863">Zinc-finger</keyword>
<dbReference type="Proteomes" id="UP000722485">
    <property type="component" value="Unassembled WGS sequence"/>
</dbReference>
<dbReference type="PANTHER" id="PTHR23074">
    <property type="entry name" value="AAA DOMAIN-CONTAINING"/>
    <property type="match status" value="1"/>
</dbReference>
<feature type="compositionally biased region" description="Polar residues" evidence="17">
    <location>
        <begin position="37"/>
        <end position="52"/>
    </location>
</feature>
<evidence type="ECO:0000256" key="7">
    <source>
        <dbReference type="ARBA" id="ARBA00022741"/>
    </source>
</evidence>
<keyword evidence="6" id="KW-0479">Metal-binding</keyword>
<keyword evidence="14" id="KW-0009">Actin-binding</keyword>
<comment type="subcellular location">
    <subcellularLocation>
        <location evidence="3">Cell membrane</location>
        <topology evidence="3">Peripheral membrane protein</topology>
        <orientation evidence="3">Cytoplasmic side</orientation>
    </subcellularLocation>
    <subcellularLocation>
        <location evidence="2">Cytoplasm</location>
        <location evidence="2">Cytoskeleton</location>
        <location evidence="2">Actin patch</location>
    </subcellularLocation>
    <subcellularLocation>
        <location evidence="1">Endosome membrane</location>
        <topology evidence="1">Peripheral membrane protein</topology>
        <orientation evidence="1">Cytoplasmic side</orientation>
    </subcellularLocation>
</comment>
<keyword evidence="7" id="KW-0547">Nucleotide-binding</keyword>
<keyword evidence="13" id="KW-0175">Coiled coil</keyword>
<dbReference type="GO" id="GO:0005509">
    <property type="term" value="F:calcium ion binding"/>
    <property type="evidence" value="ECO:0007669"/>
    <property type="project" value="InterPro"/>
</dbReference>
<proteinExistence type="predicted"/>
<dbReference type="PANTHER" id="PTHR23074:SF83">
    <property type="entry name" value="VACUOLAR PROTEIN SORTING-ASSOCIATED PROTEIN 4A"/>
    <property type="match status" value="1"/>
</dbReference>
<dbReference type="AlphaFoldDB" id="A0A9P5HMM8"/>
<dbReference type="SMART" id="SM00054">
    <property type="entry name" value="EFh"/>
    <property type="match status" value="1"/>
</dbReference>
<dbReference type="InterPro" id="IPR003959">
    <property type="entry name" value="ATPase_AAA_core"/>
</dbReference>
<comment type="function">
    <text evidence="16">Component of the PAN1 actin cytoskeleton-regulatory complex required for the internalization of endosomes during actin-coupled endocytosis. The complex links the site of endocytosis to the cell membrane-associated actin cytoskeleton. Mediates uptake of external molecules and vacuolar degradation of plasma membrane proteins. Plays a role in the proper organization of the cell membrane-associated actin cytoskeleton and promotes its destabilization.</text>
</comment>
<comment type="subunit">
    <text evidence="4">Component of the PAN1 actin cytoskeleton-regulatory complex.</text>
</comment>
<dbReference type="Gene3D" id="1.10.8.60">
    <property type="match status" value="1"/>
</dbReference>
<dbReference type="Gene3D" id="3.40.50.300">
    <property type="entry name" value="P-loop containing nucleotide triphosphate hydrolases"/>
    <property type="match status" value="1"/>
</dbReference>
<dbReference type="Pfam" id="PF09336">
    <property type="entry name" value="Vps4_C"/>
    <property type="match status" value="1"/>
</dbReference>
<dbReference type="Gene3D" id="1.10.238.10">
    <property type="entry name" value="EF-hand"/>
    <property type="match status" value="1"/>
</dbReference>
<keyword evidence="15" id="KW-0963">Cytoplasm</keyword>
<dbReference type="InterPro" id="IPR000433">
    <property type="entry name" value="Znf_ZZ"/>
</dbReference>
<sequence length="908" mass="100208">MRRGGCGVCSDKRRSTNEQKCPVAAKPGADLDPPHLTSASSLREPVSPNNLPQPIQEVWDQLAEPFEDKQMAGTRIQWMSTSPGGRYAIMTKNGDLLSNCDELLSTVIEQLRDVPGTSVQHISFSPLGGWFIRYADATVQLSGRFPDAFVAIASQYLDPTSQSRQYSTLDGIFFGHDKAVVVKAGAALHWDGVTQALADSFNSLIPKDILALGFTTGPNTVLCPWSNKFYFIEAIPILTGPTQYPYELTTDDDLMADLFKQLVANVKPPAHMIPKVSRASTAPQATSQPTPPAERTNSGLPASTVPASLRPPLIPVNMRSRYEQQFDAHSGGRDHLTGAEAARILLDTGLDRKVLSDIWELIDEDRNGKLDKEEFVQAMWQVDTRRTDTDITIRWAENSLACDGCANGLNIGEETYYCSICSGGDFDLCLSCYANPAKRCQHALNKVTIQLPSKVSLRQLPGTHAMCDGCGSQLGDGTIVYCCQICNGGDYDICEACWKVRRTCGHPLSLHELHAAKNPAQSTSPAVRETFQPPSSASTWDVPSPRQDPTGQPPSDMDKLSKKFNDSSLKDSLLSSIVSEKPNVKWEDVAGLEAAKAELQEAIIFPLRFPQMFRGKRQARRALLLYGPPGTGKSYLAKAVATEVDHTLFSISSGDVMSKWTGESEGQLFVLAREKRPSIIFIDEVDALCGKRDNEGPNAEDTARMKTEFLVQMDGLGNNNDGVFVLAATNLPWSLDPAVRRRFQKRIHVPLPDEHARSELFKVHLGDMSSSLGNTELAFRDLAWRTVGFSGSDIANLVQDALMMPVKKVHSATYFRKVGYRSLAKYIQVDTNYFQFRDREGEWYTPCNPHDGGAIPMRWNKVPAKQLREPPLSIADLYDAVQKTKSSVGEEEVRKCSEWTQQYGMEGA</sequence>
<accession>A0A9P5HMM8</accession>
<feature type="region of interest" description="Disordered" evidence="17">
    <location>
        <begin position="517"/>
        <end position="562"/>
    </location>
</feature>
<dbReference type="FunFam" id="1.10.8.60:FF:000015">
    <property type="entry name" value="vacuolar protein sorting-associated protein 4A"/>
    <property type="match status" value="1"/>
</dbReference>
<evidence type="ECO:0000256" key="14">
    <source>
        <dbReference type="ARBA" id="ARBA00023203"/>
    </source>
</evidence>
<feature type="region of interest" description="Disordered" evidence="17">
    <location>
        <begin position="1"/>
        <end position="52"/>
    </location>
</feature>
<dbReference type="GO" id="GO:0006897">
    <property type="term" value="P:endocytosis"/>
    <property type="evidence" value="ECO:0007669"/>
    <property type="project" value="UniProtKB-KW"/>
</dbReference>
<dbReference type="InterPro" id="IPR003593">
    <property type="entry name" value="AAA+_ATPase"/>
</dbReference>
<keyword evidence="21" id="KW-1185">Reference proteome</keyword>
<feature type="compositionally biased region" description="Low complexity" evidence="17">
    <location>
        <begin position="279"/>
        <end position="288"/>
    </location>
</feature>
<evidence type="ECO:0000256" key="6">
    <source>
        <dbReference type="ARBA" id="ARBA00022723"/>
    </source>
</evidence>
<evidence type="ECO:0000256" key="10">
    <source>
        <dbReference type="ARBA" id="ARBA00022833"/>
    </source>
</evidence>
<evidence type="ECO:0000256" key="17">
    <source>
        <dbReference type="SAM" id="MobiDB-lite"/>
    </source>
</evidence>
<dbReference type="OrthoDB" id="29072at2759"/>
<evidence type="ECO:0000259" key="18">
    <source>
        <dbReference type="PROSITE" id="PS50031"/>
    </source>
</evidence>
<dbReference type="SUPFAM" id="SSF52540">
    <property type="entry name" value="P-loop containing nucleoside triphosphate hydrolases"/>
    <property type="match status" value="1"/>
</dbReference>
<dbReference type="InterPro" id="IPR000261">
    <property type="entry name" value="EH_dom"/>
</dbReference>
<dbReference type="GO" id="GO:0003779">
    <property type="term" value="F:actin binding"/>
    <property type="evidence" value="ECO:0007669"/>
    <property type="project" value="UniProtKB-KW"/>
</dbReference>
<dbReference type="InterPro" id="IPR050304">
    <property type="entry name" value="MT-severing_AAA_ATPase"/>
</dbReference>
<comment type="caution">
    <text evidence="20">The sequence shown here is derived from an EMBL/GenBank/DDBJ whole genome shotgun (WGS) entry which is preliminary data.</text>
</comment>
<evidence type="ECO:0000256" key="16">
    <source>
        <dbReference type="ARBA" id="ARBA00025194"/>
    </source>
</evidence>
<dbReference type="InterPro" id="IPR002048">
    <property type="entry name" value="EF_hand_dom"/>
</dbReference>
<gene>
    <name evidence="20" type="ORF">G7Z17_g756</name>
</gene>
<dbReference type="PROSITE" id="PS00018">
    <property type="entry name" value="EF_HAND_1"/>
    <property type="match status" value="1"/>
</dbReference>
<dbReference type="InterPro" id="IPR027417">
    <property type="entry name" value="P-loop_NTPase"/>
</dbReference>
<dbReference type="GO" id="GO:0007033">
    <property type="term" value="P:vacuole organization"/>
    <property type="evidence" value="ECO:0007669"/>
    <property type="project" value="TreeGrafter"/>
</dbReference>
<dbReference type="InterPro" id="IPR018247">
    <property type="entry name" value="EF_Hand_1_Ca_BS"/>
</dbReference>
<dbReference type="InterPro" id="IPR011992">
    <property type="entry name" value="EF-hand-dom_pair"/>
</dbReference>
<dbReference type="InterPro" id="IPR041569">
    <property type="entry name" value="AAA_lid_3"/>
</dbReference>
<evidence type="ECO:0000256" key="4">
    <source>
        <dbReference type="ARBA" id="ARBA00011159"/>
    </source>
</evidence>
<evidence type="ECO:0000256" key="13">
    <source>
        <dbReference type="ARBA" id="ARBA00023054"/>
    </source>
</evidence>
<evidence type="ECO:0000313" key="21">
    <source>
        <dbReference type="Proteomes" id="UP000722485"/>
    </source>
</evidence>
<keyword evidence="11" id="KW-0106">Calcium</keyword>
<name>A0A9P5HMM8_9HYPO</name>
<dbReference type="SMART" id="SM00027">
    <property type="entry name" value="EH"/>
    <property type="match status" value="1"/>
</dbReference>
<dbReference type="InterPro" id="IPR015415">
    <property type="entry name" value="Spast_Vps4_C"/>
</dbReference>
<keyword evidence="8" id="KW-0967">Endosome</keyword>
<evidence type="ECO:0000259" key="19">
    <source>
        <dbReference type="PROSITE" id="PS50222"/>
    </source>
</evidence>
<dbReference type="SUPFAM" id="SSF57850">
    <property type="entry name" value="RING/U-box"/>
    <property type="match status" value="1"/>
</dbReference>
<protein>
    <submittedName>
        <fullName evidence="20">Uncharacterized protein</fullName>
    </submittedName>
</protein>
<evidence type="ECO:0000256" key="9">
    <source>
        <dbReference type="ARBA" id="ARBA00022771"/>
    </source>
</evidence>
<keyword evidence="15" id="KW-0206">Cytoskeleton</keyword>
<evidence type="ECO:0000256" key="12">
    <source>
        <dbReference type="ARBA" id="ARBA00022840"/>
    </source>
</evidence>
<dbReference type="GO" id="GO:0016197">
    <property type="term" value="P:endosomal transport"/>
    <property type="evidence" value="ECO:0007669"/>
    <property type="project" value="TreeGrafter"/>
</dbReference>
<evidence type="ECO:0000313" key="20">
    <source>
        <dbReference type="EMBL" id="KAF7557247.1"/>
    </source>
</evidence>
<dbReference type="EMBL" id="JAANBB010000006">
    <property type="protein sequence ID" value="KAF7557247.1"/>
    <property type="molecule type" value="Genomic_DNA"/>
</dbReference>
<dbReference type="GO" id="GO:0016887">
    <property type="term" value="F:ATP hydrolysis activity"/>
    <property type="evidence" value="ECO:0007669"/>
    <property type="project" value="InterPro"/>
</dbReference>
<dbReference type="InterPro" id="IPR003960">
    <property type="entry name" value="ATPase_AAA_CS"/>
</dbReference>
<dbReference type="PROSITE" id="PS00674">
    <property type="entry name" value="AAA"/>
    <property type="match status" value="1"/>
</dbReference>
<dbReference type="GO" id="GO:0008270">
    <property type="term" value="F:zinc ion binding"/>
    <property type="evidence" value="ECO:0007669"/>
    <property type="project" value="UniProtKB-KW"/>
</dbReference>
<keyword evidence="10" id="KW-0862">Zinc</keyword>
<dbReference type="PROSITE" id="PS50222">
    <property type="entry name" value="EF_HAND_2"/>
    <property type="match status" value="1"/>
</dbReference>
<dbReference type="SUPFAM" id="SSF47473">
    <property type="entry name" value="EF-hand"/>
    <property type="match status" value="1"/>
</dbReference>
<dbReference type="Gene3D" id="3.30.60.90">
    <property type="match status" value="1"/>
</dbReference>
<keyword evidence="5" id="KW-0254">Endocytosis</keyword>
<evidence type="ECO:0000256" key="15">
    <source>
        <dbReference type="ARBA" id="ARBA00023212"/>
    </source>
</evidence>
<evidence type="ECO:0000256" key="3">
    <source>
        <dbReference type="ARBA" id="ARBA00004413"/>
    </source>
</evidence>
<evidence type="ECO:0000256" key="11">
    <source>
        <dbReference type="ARBA" id="ARBA00022837"/>
    </source>
</evidence>
<dbReference type="GO" id="GO:0005886">
    <property type="term" value="C:plasma membrane"/>
    <property type="evidence" value="ECO:0007669"/>
    <property type="project" value="UniProtKB-SubCell"/>
</dbReference>
<dbReference type="SMART" id="SM00382">
    <property type="entry name" value="AAA"/>
    <property type="match status" value="1"/>
</dbReference>
<feature type="compositionally biased region" description="Polar residues" evidence="17">
    <location>
        <begin position="532"/>
        <end position="541"/>
    </location>
</feature>
<evidence type="ECO:0000256" key="2">
    <source>
        <dbReference type="ARBA" id="ARBA00004134"/>
    </source>
</evidence>
<feature type="domain" description="EF-hand" evidence="19">
    <location>
        <begin position="350"/>
        <end position="385"/>
    </location>
</feature>
<feature type="region of interest" description="Disordered" evidence="17">
    <location>
        <begin position="276"/>
        <end position="308"/>
    </location>
</feature>
<dbReference type="PROSITE" id="PS50031">
    <property type="entry name" value="EH"/>
    <property type="match status" value="1"/>
</dbReference>
<dbReference type="FunFam" id="3.40.50.300:FF:002588">
    <property type="entry name" value="ATPase, AAA family"/>
    <property type="match status" value="1"/>
</dbReference>
<dbReference type="GO" id="GO:0010008">
    <property type="term" value="C:endosome membrane"/>
    <property type="evidence" value="ECO:0007669"/>
    <property type="project" value="UniProtKB-SubCell"/>
</dbReference>
<dbReference type="GO" id="GO:0005524">
    <property type="term" value="F:ATP binding"/>
    <property type="evidence" value="ECO:0007669"/>
    <property type="project" value="UniProtKB-KW"/>
</dbReference>
<evidence type="ECO:0000256" key="5">
    <source>
        <dbReference type="ARBA" id="ARBA00022583"/>
    </source>
</evidence>
<evidence type="ECO:0000256" key="1">
    <source>
        <dbReference type="ARBA" id="ARBA00004125"/>
    </source>
</evidence>
<dbReference type="CDD" id="cd00052">
    <property type="entry name" value="EH"/>
    <property type="match status" value="1"/>
</dbReference>
<dbReference type="SMART" id="SM00291">
    <property type="entry name" value="ZnF_ZZ"/>
    <property type="match status" value="2"/>
</dbReference>
<evidence type="ECO:0000256" key="8">
    <source>
        <dbReference type="ARBA" id="ARBA00022753"/>
    </source>
</evidence>
<dbReference type="Pfam" id="PF17862">
    <property type="entry name" value="AAA_lid_3"/>
    <property type="match status" value="1"/>
</dbReference>